<evidence type="ECO:0000256" key="9">
    <source>
        <dbReference type="SAM" id="MobiDB-lite"/>
    </source>
</evidence>
<dbReference type="GO" id="GO:0006397">
    <property type="term" value="P:mRNA processing"/>
    <property type="evidence" value="ECO:0007669"/>
    <property type="project" value="UniProtKB-KW"/>
</dbReference>
<evidence type="ECO:0000256" key="1">
    <source>
        <dbReference type="ARBA" id="ARBA00004123"/>
    </source>
</evidence>
<feature type="compositionally biased region" description="Basic and acidic residues" evidence="9">
    <location>
        <begin position="204"/>
        <end position="215"/>
    </location>
</feature>
<dbReference type="PANTHER" id="PTHR23139">
    <property type="entry name" value="RNA-BINDING PROTEIN"/>
    <property type="match status" value="1"/>
</dbReference>
<dbReference type="SUPFAM" id="SSF54928">
    <property type="entry name" value="RNA-binding domain, RBD"/>
    <property type="match status" value="2"/>
</dbReference>
<reference evidence="12" key="1">
    <citation type="submission" date="2022-11" db="UniProtKB">
        <authorList>
            <consortium name="WormBaseParasite"/>
        </authorList>
    </citation>
    <scope>IDENTIFICATION</scope>
</reference>
<organism evidence="11 12">
    <name type="scientific">Panagrolaimus davidi</name>
    <dbReference type="NCBI Taxonomy" id="227884"/>
    <lineage>
        <taxon>Eukaryota</taxon>
        <taxon>Metazoa</taxon>
        <taxon>Ecdysozoa</taxon>
        <taxon>Nematoda</taxon>
        <taxon>Chromadorea</taxon>
        <taxon>Rhabditida</taxon>
        <taxon>Tylenchina</taxon>
        <taxon>Panagrolaimomorpha</taxon>
        <taxon>Panagrolaimoidea</taxon>
        <taxon>Panagrolaimidae</taxon>
        <taxon>Panagrolaimus</taxon>
    </lineage>
</organism>
<dbReference type="InterPro" id="IPR012677">
    <property type="entry name" value="Nucleotide-bd_a/b_plait_sf"/>
</dbReference>
<name>A0A914PA93_9BILA</name>
<dbReference type="Gene3D" id="3.30.70.330">
    <property type="match status" value="3"/>
</dbReference>
<dbReference type="CDD" id="cd12232">
    <property type="entry name" value="RRM3_U2AF65"/>
    <property type="match status" value="1"/>
</dbReference>
<comment type="function">
    <text evidence="8">Necessary for the splicing of pre-mRNA.</text>
</comment>
<dbReference type="PROSITE" id="PS50102">
    <property type="entry name" value="RRM"/>
    <property type="match status" value="2"/>
</dbReference>
<dbReference type="AlphaFoldDB" id="A0A914PA93"/>
<evidence type="ECO:0000256" key="7">
    <source>
        <dbReference type="PROSITE-ProRule" id="PRU00176"/>
    </source>
</evidence>
<dbReference type="WBParaSite" id="PDA_v2.g12208.t1">
    <property type="protein sequence ID" value="PDA_v2.g12208.t1"/>
    <property type="gene ID" value="PDA_v2.g12208"/>
</dbReference>
<keyword evidence="11" id="KW-1185">Reference proteome</keyword>
<dbReference type="InterPro" id="IPR000504">
    <property type="entry name" value="RRM_dom"/>
</dbReference>
<sequence>MSTNNDKYLFIEQSFTTSENRYYNLNLNQSKKRPVLVPVQFNSKSNIDKYCVSDNNKEKEKSQLWNKSCKVSTFANFNDIDSKKPWKNENTTNKSPISLHITAYENSNASDLFDNENLKGLKKEELRSIKKRCITNAFKSQNPFEFPRQQNGCRRSESEVMEFKASQRLLDSKQPTSRSHSSYEKENKKRSKSRSRSPRRRERRRDDEDRRRETTDRKPIKYKYWDVPPIGYENMRPAEYKALLTSGQIPRATIQSSVPVVGPSVTCQSRRLYIGGIPFGCTEDILMDFFNQQMHLCNLAQAEGNPVLACQINLDKNFAFLEFRSIDETTACMCFDGVCFMGHQLKIRRPRDYQPINASFDVLSKLPVSTIVVDGPNKLYIGGIPTFFTDEQVKELLQAFGQLKAFSLQKDSSGASKGYAFAEYLDPALTHQAIAGLNGMDLNGKQLTVALACPDEKPQNVNPSLAHVGIDLSKGAGMPTEVLCLLNMVTEEELKDPTEYAEICEDITIECAKFGNIMSFAIPRPGVDAVGIGKVFIEYASPSECQKAQAALTGRKFADRVVVTSYYDLTKYRNKVFA</sequence>
<dbReference type="CDD" id="cd12230">
    <property type="entry name" value="RRM1_U2AF65"/>
    <property type="match status" value="1"/>
</dbReference>
<dbReference type="SMART" id="SM00360">
    <property type="entry name" value="RRM"/>
    <property type="match status" value="3"/>
</dbReference>
<evidence type="ECO:0000256" key="2">
    <source>
        <dbReference type="ARBA" id="ARBA00022664"/>
    </source>
</evidence>
<accession>A0A914PA93</accession>
<keyword evidence="5 8" id="KW-0508">mRNA splicing</keyword>
<evidence type="ECO:0000256" key="4">
    <source>
        <dbReference type="ARBA" id="ARBA00022884"/>
    </source>
</evidence>
<evidence type="ECO:0000259" key="10">
    <source>
        <dbReference type="PROSITE" id="PS50102"/>
    </source>
</evidence>
<evidence type="ECO:0000313" key="11">
    <source>
        <dbReference type="Proteomes" id="UP000887578"/>
    </source>
</evidence>
<dbReference type="InterPro" id="IPR006529">
    <property type="entry name" value="U2AF_lg"/>
</dbReference>
<keyword evidence="2 8" id="KW-0507">mRNA processing</keyword>
<keyword evidence="6 8" id="KW-0539">Nucleus</keyword>
<feature type="compositionally biased region" description="Basic residues" evidence="9">
    <location>
        <begin position="188"/>
        <end position="203"/>
    </location>
</feature>
<dbReference type="InterPro" id="IPR035979">
    <property type="entry name" value="RBD_domain_sf"/>
</dbReference>
<dbReference type="FunFam" id="3.30.70.330:FF:000097">
    <property type="entry name" value="U2 snRNP auxiliary factor large subunit"/>
    <property type="match status" value="1"/>
</dbReference>
<evidence type="ECO:0000256" key="6">
    <source>
        <dbReference type="ARBA" id="ARBA00023242"/>
    </source>
</evidence>
<comment type="similarity">
    <text evidence="8">Belongs to the splicing factor SR family.</text>
</comment>
<proteinExistence type="inferred from homology"/>
<dbReference type="Proteomes" id="UP000887578">
    <property type="component" value="Unplaced"/>
</dbReference>
<evidence type="ECO:0000256" key="5">
    <source>
        <dbReference type="ARBA" id="ARBA00023187"/>
    </source>
</evidence>
<dbReference type="GO" id="GO:0008380">
    <property type="term" value="P:RNA splicing"/>
    <property type="evidence" value="ECO:0007669"/>
    <property type="project" value="UniProtKB-KW"/>
</dbReference>
<evidence type="ECO:0000313" key="12">
    <source>
        <dbReference type="WBParaSite" id="PDA_v2.g12208.t1"/>
    </source>
</evidence>
<keyword evidence="3" id="KW-0677">Repeat</keyword>
<feature type="domain" description="RRM" evidence="10">
    <location>
        <begin position="377"/>
        <end position="454"/>
    </location>
</feature>
<evidence type="ECO:0000256" key="8">
    <source>
        <dbReference type="RuleBase" id="RU364135"/>
    </source>
</evidence>
<feature type="region of interest" description="Disordered" evidence="9">
    <location>
        <begin position="166"/>
        <end position="215"/>
    </location>
</feature>
<keyword evidence="4 7" id="KW-0694">RNA-binding</keyword>
<dbReference type="NCBIfam" id="TIGR01642">
    <property type="entry name" value="U2AF_lg"/>
    <property type="match status" value="1"/>
</dbReference>
<dbReference type="GO" id="GO:0003723">
    <property type="term" value="F:RNA binding"/>
    <property type="evidence" value="ECO:0007669"/>
    <property type="project" value="UniProtKB-UniRule"/>
</dbReference>
<comment type="subcellular location">
    <subcellularLocation>
        <location evidence="1 8">Nucleus</location>
    </subcellularLocation>
</comment>
<feature type="domain" description="RRM" evidence="10">
    <location>
        <begin position="270"/>
        <end position="352"/>
    </location>
</feature>
<protein>
    <recommendedName>
        <fullName evidence="8">Splicing factor U2AF subunit</fullName>
    </recommendedName>
    <alternativeName>
        <fullName evidence="8">U2 snRNP auxiliary factor large subunit</fullName>
    </alternativeName>
</protein>
<dbReference type="GO" id="GO:0005634">
    <property type="term" value="C:nucleus"/>
    <property type="evidence" value="ECO:0007669"/>
    <property type="project" value="UniProtKB-SubCell"/>
</dbReference>
<evidence type="ECO:0000256" key="3">
    <source>
        <dbReference type="ARBA" id="ARBA00022737"/>
    </source>
</evidence>
<dbReference type="Pfam" id="PF00076">
    <property type="entry name" value="RRM_1"/>
    <property type="match status" value="1"/>
</dbReference>
<dbReference type="CDD" id="cd12231">
    <property type="entry name" value="RRM2_U2AF65"/>
    <property type="match status" value="1"/>
</dbReference>